<dbReference type="EMBL" id="JAGFBR010000016">
    <property type="protein sequence ID" value="KAH0453485.1"/>
    <property type="molecule type" value="Genomic_DNA"/>
</dbReference>
<dbReference type="AlphaFoldDB" id="A0AAV7GCQ1"/>
<proteinExistence type="predicted"/>
<dbReference type="Proteomes" id="UP000775213">
    <property type="component" value="Unassembled WGS sequence"/>
</dbReference>
<sequence>MKSNFTNKRVTHQCSNSLKVVKNNGHFDTVEVEQCITASKVPAEATLSKMGSFLGSLDREVSLEAGIYEPVKPPPFSKIRSSPFDQVVFSIRTVLVHGPPTCHHFKEDDPKAIYITF</sequence>
<comment type="caution">
    <text evidence="1">The sequence shown here is derived from an EMBL/GenBank/DDBJ whole genome shotgun (WGS) entry which is preliminary data.</text>
</comment>
<accession>A0AAV7GCQ1</accession>
<organism evidence="1 2">
    <name type="scientific">Dendrobium chrysotoxum</name>
    <name type="common">Orchid</name>
    <dbReference type="NCBI Taxonomy" id="161865"/>
    <lineage>
        <taxon>Eukaryota</taxon>
        <taxon>Viridiplantae</taxon>
        <taxon>Streptophyta</taxon>
        <taxon>Embryophyta</taxon>
        <taxon>Tracheophyta</taxon>
        <taxon>Spermatophyta</taxon>
        <taxon>Magnoliopsida</taxon>
        <taxon>Liliopsida</taxon>
        <taxon>Asparagales</taxon>
        <taxon>Orchidaceae</taxon>
        <taxon>Epidendroideae</taxon>
        <taxon>Malaxideae</taxon>
        <taxon>Dendrobiinae</taxon>
        <taxon>Dendrobium</taxon>
    </lineage>
</organism>
<name>A0AAV7GCQ1_DENCH</name>
<keyword evidence="2" id="KW-1185">Reference proteome</keyword>
<evidence type="ECO:0000313" key="1">
    <source>
        <dbReference type="EMBL" id="KAH0453485.1"/>
    </source>
</evidence>
<gene>
    <name evidence="1" type="ORF">IEQ34_017809</name>
</gene>
<reference evidence="1 2" key="1">
    <citation type="journal article" date="2021" name="Hortic Res">
        <title>Chromosome-scale assembly of the Dendrobium chrysotoxum genome enhances the understanding of orchid evolution.</title>
        <authorList>
            <person name="Zhang Y."/>
            <person name="Zhang G.Q."/>
            <person name="Zhang D."/>
            <person name="Liu X.D."/>
            <person name="Xu X.Y."/>
            <person name="Sun W.H."/>
            <person name="Yu X."/>
            <person name="Zhu X."/>
            <person name="Wang Z.W."/>
            <person name="Zhao X."/>
            <person name="Zhong W.Y."/>
            <person name="Chen H."/>
            <person name="Yin W.L."/>
            <person name="Huang T."/>
            <person name="Niu S.C."/>
            <person name="Liu Z.J."/>
        </authorList>
    </citation>
    <scope>NUCLEOTIDE SEQUENCE [LARGE SCALE GENOMIC DNA]</scope>
    <source>
        <strain evidence="1">Lindl</strain>
    </source>
</reference>
<protein>
    <submittedName>
        <fullName evidence="1">Uncharacterized protein</fullName>
    </submittedName>
</protein>
<evidence type="ECO:0000313" key="2">
    <source>
        <dbReference type="Proteomes" id="UP000775213"/>
    </source>
</evidence>